<accession>A0A1H6SRL2</accession>
<evidence type="ECO:0000259" key="1">
    <source>
        <dbReference type="Pfam" id="PF20056"/>
    </source>
</evidence>
<feature type="domain" description="DUF6455" evidence="1">
    <location>
        <begin position="6"/>
        <end position="91"/>
    </location>
</feature>
<dbReference type="Pfam" id="PF20056">
    <property type="entry name" value="DUF6455"/>
    <property type="match status" value="1"/>
</dbReference>
<dbReference type="InterPro" id="IPR045601">
    <property type="entry name" value="DUF6455"/>
</dbReference>
<dbReference type="STRING" id="1227549.SAMN05444007_102168"/>
<name>A0A1H6SRL2_9RHOB</name>
<dbReference type="EMBL" id="FNYD01000002">
    <property type="protein sequence ID" value="SEI70421.1"/>
    <property type="molecule type" value="Genomic_DNA"/>
</dbReference>
<organism evidence="2 3">
    <name type="scientific">Cribrihabitans marinus</name>
    <dbReference type="NCBI Taxonomy" id="1227549"/>
    <lineage>
        <taxon>Bacteria</taxon>
        <taxon>Pseudomonadati</taxon>
        <taxon>Pseudomonadota</taxon>
        <taxon>Alphaproteobacteria</taxon>
        <taxon>Rhodobacterales</taxon>
        <taxon>Paracoccaceae</taxon>
        <taxon>Cribrihabitans</taxon>
    </lineage>
</organism>
<dbReference type="OrthoDB" id="7859249at2"/>
<reference evidence="2 3" key="1">
    <citation type="submission" date="2016-10" db="EMBL/GenBank/DDBJ databases">
        <authorList>
            <person name="de Groot N.N."/>
        </authorList>
    </citation>
    <scope>NUCLEOTIDE SEQUENCE [LARGE SCALE GENOMIC DNA]</scope>
    <source>
        <strain evidence="2 3">DSM 29340</strain>
    </source>
</reference>
<sequence length="94" mass="10268">MKQIRLGEIEPHFWLTRSVARCMGLSLSEAMAEGRLSEQGYAELVTQCRAAGGAPGGCRAACEQWLAAQQSEDRSAPEFCPNAERLNGLRRSKA</sequence>
<gene>
    <name evidence="2" type="ORF">SAMN05444007_102168</name>
</gene>
<dbReference type="RefSeq" id="WP_092362518.1">
    <property type="nucleotide sequence ID" value="NZ_BMGV01000002.1"/>
</dbReference>
<dbReference type="Proteomes" id="UP000199379">
    <property type="component" value="Unassembled WGS sequence"/>
</dbReference>
<proteinExistence type="predicted"/>
<evidence type="ECO:0000313" key="3">
    <source>
        <dbReference type="Proteomes" id="UP000199379"/>
    </source>
</evidence>
<evidence type="ECO:0000313" key="2">
    <source>
        <dbReference type="EMBL" id="SEI70421.1"/>
    </source>
</evidence>
<protein>
    <recommendedName>
        <fullName evidence="1">DUF6455 domain-containing protein</fullName>
    </recommendedName>
</protein>
<keyword evidence="3" id="KW-1185">Reference proteome</keyword>
<dbReference type="AlphaFoldDB" id="A0A1H6SRL2"/>